<evidence type="ECO:0000256" key="2">
    <source>
        <dbReference type="ARBA" id="ARBA00022729"/>
    </source>
</evidence>
<dbReference type="PANTHER" id="PTHR13887">
    <property type="entry name" value="GLUTATHIONE S-TRANSFERASE KAPPA"/>
    <property type="match status" value="1"/>
</dbReference>
<name>A0A644Z1L8_9ZZZZ</name>
<keyword evidence="6" id="KW-0812">Transmembrane</keyword>
<dbReference type="GO" id="GO:0016491">
    <property type="term" value="F:oxidoreductase activity"/>
    <property type="evidence" value="ECO:0007669"/>
    <property type="project" value="UniProtKB-KW"/>
</dbReference>
<keyword evidence="2" id="KW-0732">Signal</keyword>
<proteinExistence type="inferred from homology"/>
<evidence type="ECO:0000256" key="5">
    <source>
        <dbReference type="ARBA" id="ARBA00023284"/>
    </source>
</evidence>
<keyword evidence="4" id="KW-1015">Disulfide bond</keyword>
<dbReference type="Pfam" id="PF13462">
    <property type="entry name" value="Thioredoxin_4"/>
    <property type="match status" value="1"/>
</dbReference>
<dbReference type="AlphaFoldDB" id="A0A644Z1L8"/>
<dbReference type="SUPFAM" id="SSF52833">
    <property type="entry name" value="Thioredoxin-like"/>
    <property type="match status" value="1"/>
</dbReference>
<evidence type="ECO:0000256" key="3">
    <source>
        <dbReference type="ARBA" id="ARBA00023002"/>
    </source>
</evidence>
<dbReference type="Gene3D" id="3.40.30.10">
    <property type="entry name" value="Glutaredoxin"/>
    <property type="match status" value="1"/>
</dbReference>
<dbReference type="InterPro" id="IPR012336">
    <property type="entry name" value="Thioredoxin-like_fold"/>
</dbReference>
<keyword evidence="6" id="KW-1133">Transmembrane helix</keyword>
<dbReference type="PANTHER" id="PTHR13887:SF14">
    <property type="entry name" value="DISULFIDE BOND FORMATION PROTEIN D"/>
    <property type="match status" value="1"/>
</dbReference>
<evidence type="ECO:0000259" key="7">
    <source>
        <dbReference type="Pfam" id="PF13462"/>
    </source>
</evidence>
<reference evidence="8" key="1">
    <citation type="submission" date="2019-08" db="EMBL/GenBank/DDBJ databases">
        <authorList>
            <person name="Kucharzyk K."/>
            <person name="Murdoch R.W."/>
            <person name="Higgins S."/>
            <person name="Loffler F."/>
        </authorList>
    </citation>
    <scope>NUCLEOTIDE SEQUENCE</scope>
</reference>
<gene>
    <name evidence="8" type="ORF">SDC9_81101</name>
</gene>
<evidence type="ECO:0000256" key="4">
    <source>
        <dbReference type="ARBA" id="ARBA00023157"/>
    </source>
</evidence>
<accession>A0A644Z1L8</accession>
<dbReference type="EMBL" id="VSSQ01006998">
    <property type="protein sequence ID" value="MPM34517.1"/>
    <property type="molecule type" value="Genomic_DNA"/>
</dbReference>
<feature type="transmembrane region" description="Helical" evidence="6">
    <location>
        <begin position="20"/>
        <end position="38"/>
    </location>
</feature>
<keyword evidence="5" id="KW-0676">Redox-active center</keyword>
<sequence>MGKREVVKQNRNKQKRQDLVVILIIAVFAVVIVGLIVLSKLPKVVTADAREHPNASELNMGDPNAPVKVVEFADFQCPYCQMYWEQIEPGIVSDYVATGKIYYTYAPMAFLGQESYDSAQAAYCANDQGKFWEYRDMLFTNHTGENVGDFTTAKLEAFASKLGLNTSTFNECLTSGKYASAVDDANNYASSQGVNSTPTIMVNGQLYSATDAVAAIEAAVSGK</sequence>
<dbReference type="InterPro" id="IPR036249">
    <property type="entry name" value="Thioredoxin-like_sf"/>
</dbReference>
<evidence type="ECO:0000256" key="6">
    <source>
        <dbReference type="SAM" id="Phobius"/>
    </source>
</evidence>
<feature type="domain" description="Thioredoxin-like fold" evidence="7">
    <location>
        <begin position="57"/>
        <end position="219"/>
    </location>
</feature>
<evidence type="ECO:0000256" key="1">
    <source>
        <dbReference type="ARBA" id="ARBA00005791"/>
    </source>
</evidence>
<evidence type="ECO:0000313" key="8">
    <source>
        <dbReference type="EMBL" id="MPM34517.1"/>
    </source>
</evidence>
<comment type="similarity">
    <text evidence="1">Belongs to the thioredoxin family. DsbA subfamily.</text>
</comment>
<organism evidence="8">
    <name type="scientific">bioreactor metagenome</name>
    <dbReference type="NCBI Taxonomy" id="1076179"/>
    <lineage>
        <taxon>unclassified sequences</taxon>
        <taxon>metagenomes</taxon>
        <taxon>ecological metagenomes</taxon>
    </lineage>
</organism>
<keyword evidence="3" id="KW-0560">Oxidoreductase</keyword>
<comment type="caution">
    <text evidence="8">The sequence shown here is derived from an EMBL/GenBank/DDBJ whole genome shotgun (WGS) entry which is preliminary data.</text>
</comment>
<protein>
    <recommendedName>
        <fullName evidence="7">Thioredoxin-like fold domain-containing protein</fullName>
    </recommendedName>
</protein>
<keyword evidence="6" id="KW-0472">Membrane</keyword>